<dbReference type="GO" id="GO:0005634">
    <property type="term" value="C:nucleus"/>
    <property type="evidence" value="ECO:0007669"/>
    <property type="project" value="UniProtKB-SubCell"/>
</dbReference>
<protein>
    <recommendedName>
        <fullName evidence="12">Bifunctional dihydroflavonol 4-reductase/flavanone 4-reductase</fullName>
    </recommendedName>
    <alternativeName>
        <fullName evidence="13">Dihydroflavonol 4-reductase</fullName>
    </alternativeName>
</protein>
<evidence type="ECO:0000256" key="12">
    <source>
        <dbReference type="ARBA" id="ARBA00073224"/>
    </source>
</evidence>
<dbReference type="InterPro" id="IPR032454">
    <property type="entry name" value="Histone_H2A_C"/>
</dbReference>
<dbReference type="PRINTS" id="PR00620">
    <property type="entry name" value="HISTONEH2A"/>
</dbReference>
<evidence type="ECO:0000259" key="17">
    <source>
        <dbReference type="Pfam" id="PF16211"/>
    </source>
</evidence>
<keyword evidence="5" id="KW-0158">Chromosome</keyword>
<dbReference type="SUPFAM" id="SSF102110">
    <property type="entry name" value="(2r)-phospho-3-sulfolactate synthase ComA"/>
    <property type="match status" value="1"/>
</dbReference>
<dbReference type="CDD" id="cd00074">
    <property type="entry name" value="HFD_H2A"/>
    <property type="match status" value="1"/>
</dbReference>
<organism evidence="18 19">
    <name type="scientific">Malus domestica</name>
    <name type="common">Apple</name>
    <name type="synonym">Pyrus malus</name>
    <dbReference type="NCBI Taxonomy" id="3750"/>
    <lineage>
        <taxon>Eukaryota</taxon>
        <taxon>Viridiplantae</taxon>
        <taxon>Streptophyta</taxon>
        <taxon>Embryophyta</taxon>
        <taxon>Tracheophyta</taxon>
        <taxon>Spermatophyta</taxon>
        <taxon>Magnoliopsida</taxon>
        <taxon>eudicotyledons</taxon>
        <taxon>Gunneridae</taxon>
        <taxon>Pentapetalae</taxon>
        <taxon>rosids</taxon>
        <taxon>fabids</taxon>
        <taxon>Rosales</taxon>
        <taxon>Rosaceae</taxon>
        <taxon>Amygdaloideae</taxon>
        <taxon>Maleae</taxon>
        <taxon>Malus</taxon>
    </lineage>
</organism>
<evidence type="ECO:0000256" key="10">
    <source>
        <dbReference type="ARBA" id="ARBA00023269"/>
    </source>
</evidence>
<dbReference type="InterPro" id="IPR036291">
    <property type="entry name" value="NAD(P)-bd_dom_sf"/>
</dbReference>
<keyword evidence="9" id="KW-0539">Nucleus</keyword>
<feature type="region of interest" description="Disordered" evidence="14">
    <location>
        <begin position="1"/>
        <end position="20"/>
    </location>
</feature>
<dbReference type="InterPro" id="IPR013785">
    <property type="entry name" value="Aldolase_TIM"/>
</dbReference>
<keyword evidence="6" id="KW-0521">NADP</keyword>
<dbReference type="InterPro" id="IPR001509">
    <property type="entry name" value="Epimerase_deHydtase"/>
</dbReference>
<evidence type="ECO:0000256" key="8">
    <source>
        <dbReference type="ARBA" id="ARBA00023125"/>
    </source>
</evidence>
<dbReference type="FunFam" id="3.40.50.720:FF:000085">
    <property type="entry name" value="Dihydroflavonol reductase"/>
    <property type="match status" value="1"/>
</dbReference>
<dbReference type="PROSITE" id="PS00046">
    <property type="entry name" value="HISTONE_H2A"/>
    <property type="match status" value="1"/>
</dbReference>
<dbReference type="InterPro" id="IPR003830">
    <property type="entry name" value="ComA_synth"/>
</dbReference>
<evidence type="ECO:0000256" key="11">
    <source>
        <dbReference type="ARBA" id="ARBA00023445"/>
    </source>
</evidence>
<dbReference type="GO" id="GO:0016491">
    <property type="term" value="F:oxidoreductase activity"/>
    <property type="evidence" value="ECO:0007669"/>
    <property type="project" value="UniProtKB-KW"/>
</dbReference>
<dbReference type="Gene3D" id="3.20.20.70">
    <property type="entry name" value="Aldolase class I"/>
    <property type="match status" value="1"/>
</dbReference>
<dbReference type="PANTHER" id="PTHR48413:SF1">
    <property type="entry name" value="PROTEIN HEAT-STRESS-ASSOCIATED 32"/>
    <property type="match status" value="1"/>
</dbReference>
<comment type="similarity">
    <text evidence="3">Belongs to the phosphosulfolactate synthase family.</text>
</comment>
<evidence type="ECO:0000259" key="16">
    <source>
        <dbReference type="Pfam" id="PF01370"/>
    </source>
</evidence>
<dbReference type="InterPro" id="IPR009072">
    <property type="entry name" value="Histone-fold"/>
</dbReference>
<dbReference type="PANTHER" id="PTHR48413">
    <property type="match status" value="1"/>
</dbReference>
<dbReference type="Gene3D" id="3.40.50.720">
    <property type="entry name" value="NAD(P)-binding Rossmann-like Domain"/>
    <property type="match status" value="1"/>
</dbReference>
<dbReference type="GO" id="GO:0046982">
    <property type="term" value="F:protein heterodimerization activity"/>
    <property type="evidence" value="ECO:0007669"/>
    <property type="project" value="InterPro"/>
</dbReference>
<dbReference type="Pfam" id="PF00125">
    <property type="entry name" value="Histone"/>
    <property type="match status" value="1"/>
</dbReference>
<accession>A0A498IW66</accession>
<dbReference type="GO" id="GO:0003677">
    <property type="term" value="F:DNA binding"/>
    <property type="evidence" value="ECO:0007669"/>
    <property type="project" value="UniProtKB-KW"/>
</dbReference>
<keyword evidence="10" id="KW-0544">Nucleosome core</keyword>
<evidence type="ECO:0000256" key="14">
    <source>
        <dbReference type="SAM" id="MobiDB-lite"/>
    </source>
</evidence>
<dbReference type="Pfam" id="PF01370">
    <property type="entry name" value="Epimerase"/>
    <property type="match status" value="1"/>
</dbReference>
<dbReference type="GO" id="GO:0030527">
    <property type="term" value="F:structural constituent of chromatin"/>
    <property type="evidence" value="ECO:0007669"/>
    <property type="project" value="InterPro"/>
</dbReference>
<proteinExistence type="inferred from homology"/>
<dbReference type="SUPFAM" id="SSF51735">
    <property type="entry name" value="NAD(P)-binding Rossmann-fold domains"/>
    <property type="match status" value="1"/>
</dbReference>
<comment type="similarity">
    <text evidence="11">Belongs to the NAD(P)-dependent epimerase/dehydratase family. Dihydroflavonol-4-reductase subfamily.</text>
</comment>
<gene>
    <name evidence="18" type="ORF">DVH24_017075</name>
</gene>
<evidence type="ECO:0000256" key="7">
    <source>
        <dbReference type="ARBA" id="ARBA00023002"/>
    </source>
</evidence>
<dbReference type="InterPro" id="IPR002119">
    <property type="entry name" value="Histone_H2A"/>
</dbReference>
<feature type="domain" description="Core Histone H2A/H2B/H3" evidence="15">
    <location>
        <begin position="13"/>
        <end position="90"/>
    </location>
</feature>
<keyword evidence="8" id="KW-0238">DNA-binding</keyword>
<comment type="subcellular location">
    <subcellularLocation>
        <location evidence="2">Chromosome</location>
    </subcellularLocation>
    <subcellularLocation>
        <location evidence="1">Nucleus</location>
    </subcellularLocation>
</comment>
<dbReference type="Gene3D" id="1.10.20.10">
    <property type="entry name" value="Histone, subunit A"/>
    <property type="match status" value="1"/>
</dbReference>
<evidence type="ECO:0000256" key="9">
    <source>
        <dbReference type="ARBA" id="ARBA00023242"/>
    </source>
</evidence>
<evidence type="ECO:0000256" key="4">
    <source>
        <dbReference type="ARBA" id="ARBA00010691"/>
    </source>
</evidence>
<evidence type="ECO:0000256" key="13">
    <source>
        <dbReference type="ARBA" id="ARBA00076960"/>
    </source>
</evidence>
<dbReference type="STRING" id="3750.A0A498IW66"/>
<dbReference type="InterPro" id="IPR007125">
    <property type="entry name" value="H2A/H2B/H3"/>
</dbReference>
<dbReference type="CDD" id="cd08958">
    <property type="entry name" value="FR_SDR_e"/>
    <property type="match status" value="1"/>
</dbReference>
<dbReference type="AlphaFoldDB" id="A0A498IW66"/>
<dbReference type="InterPro" id="IPR032458">
    <property type="entry name" value="Histone_H2A_CS"/>
</dbReference>
<evidence type="ECO:0000256" key="3">
    <source>
        <dbReference type="ARBA" id="ARBA00010424"/>
    </source>
</evidence>
<evidence type="ECO:0000256" key="1">
    <source>
        <dbReference type="ARBA" id="ARBA00004123"/>
    </source>
</evidence>
<name>A0A498IW66_MALDO</name>
<evidence type="ECO:0000256" key="6">
    <source>
        <dbReference type="ARBA" id="ARBA00022857"/>
    </source>
</evidence>
<reference evidence="18 19" key="1">
    <citation type="submission" date="2018-10" db="EMBL/GenBank/DDBJ databases">
        <title>A high-quality apple genome assembly.</title>
        <authorList>
            <person name="Hu J."/>
        </authorList>
    </citation>
    <scope>NUCLEOTIDE SEQUENCE [LARGE SCALE GENOMIC DNA]</scope>
    <source>
        <strain evidence="19">cv. HFTH1</strain>
        <tissue evidence="18">Young leaf</tissue>
    </source>
</reference>
<dbReference type="Pfam" id="PF02679">
    <property type="entry name" value="ComA"/>
    <property type="match status" value="1"/>
</dbReference>
<comment type="caution">
    <text evidence="18">The sequence shown here is derived from an EMBL/GenBank/DDBJ whole genome shotgun (WGS) entry which is preliminary data.</text>
</comment>
<dbReference type="SUPFAM" id="SSF47113">
    <property type="entry name" value="Histone-fold"/>
    <property type="match status" value="1"/>
</dbReference>
<dbReference type="FunFam" id="1.10.20.10:FF:000103">
    <property type="entry name" value="Histone H2A type 1"/>
    <property type="match status" value="1"/>
</dbReference>
<evidence type="ECO:0000256" key="2">
    <source>
        <dbReference type="ARBA" id="ARBA00004286"/>
    </source>
</evidence>
<feature type="domain" description="Histone H2A C-terminal" evidence="17">
    <location>
        <begin position="93"/>
        <end position="108"/>
    </location>
</feature>
<sequence length="770" mass="84001">MAGRGKSIGSGTAKKATSRSSKAGLQFPVGRIARFLKAGKYAERVGAGAPVYLAAVLEYLAAEVLELAGNAARDNKKTRIVPRHIQLAVRNDEELSKLLGAVTIANGGPPSKLPITCATASITAAANPNLKAWIPATTSIIKTERQMRGVAFLTIFAGETMAAYRWKHFEENEDRPEKPRSYGVTEMRGPHYSLLSQNVLQGIFESMGQFVDGLKFSGGSDSLMPKSFIKEVTDVAHQHDVYVSTGDWAENLLRKGPSAFKEYVEECKSLGFDTIELNVGSLELPEETLLRYVRLIKSGGLKAKPQFAVKFNKSDIPVGDRAFGAYVVPSPRSSDVDLLIRRAERCLEAGADMIMIDADDVCKQADSLRADIIAKVIGRLGVEKTMFEASNPRTSEWFIKQYGPRVNLFVDHSHVMDLECLRGRNLEEEEAMATQQPISKKTACVVGGTGFVASLLVKLLLQKGYAVRTTVRDPDNHKKVSHLTALQELGELEILAGDLTDEGSFDAPIAGCDLVFHVATPVNFASQDPENDMIKPAIQGVLNVLKSCVKAKTVKRVVLTSSAATVSINTLEGTGLVVDEKDWSDLEFLTNVKPPTWGYPASKTLAEKTAWKFAEENNIDLITVIPSLMAGPSLTPDVPSSIGLAMALITGDDFLINMALKGMQMLSGSISIAHVEDVCRAHIFLAEKESASGRYICCAANTGVPELAKFLNKRYPQYKVPTEFGDFPSEAKLIISSEKLIKEGFDFKYGIEEIYDQTVEYFKAKGLLQN</sequence>
<evidence type="ECO:0000313" key="18">
    <source>
        <dbReference type="EMBL" id="RXH86022.1"/>
    </source>
</evidence>
<dbReference type="SMART" id="SM00414">
    <property type="entry name" value="H2A"/>
    <property type="match status" value="1"/>
</dbReference>
<evidence type="ECO:0000259" key="15">
    <source>
        <dbReference type="Pfam" id="PF00125"/>
    </source>
</evidence>
<comment type="similarity">
    <text evidence="4">Belongs to the histone H2A family.</text>
</comment>
<dbReference type="Proteomes" id="UP000290289">
    <property type="component" value="Chromosome 10"/>
</dbReference>
<evidence type="ECO:0000313" key="19">
    <source>
        <dbReference type="Proteomes" id="UP000290289"/>
    </source>
</evidence>
<evidence type="ECO:0000256" key="5">
    <source>
        <dbReference type="ARBA" id="ARBA00022454"/>
    </source>
</evidence>
<dbReference type="InterPro" id="IPR036112">
    <property type="entry name" value="ComA_synth_sf"/>
</dbReference>
<dbReference type="GO" id="GO:0000786">
    <property type="term" value="C:nucleosome"/>
    <property type="evidence" value="ECO:0007669"/>
    <property type="project" value="UniProtKB-KW"/>
</dbReference>
<feature type="domain" description="NAD-dependent epimerase/dehydratase" evidence="16">
    <location>
        <begin position="444"/>
        <end position="691"/>
    </location>
</feature>
<dbReference type="Pfam" id="PF16211">
    <property type="entry name" value="Histone_H2A_C"/>
    <property type="match status" value="1"/>
</dbReference>
<dbReference type="EMBL" id="RDQH01000336">
    <property type="protein sequence ID" value="RXH86022.1"/>
    <property type="molecule type" value="Genomic_DNA"/>
</dbReference>
<keyword evidence="7" id="KW-0560">Oxidoreductase</keyword>
<keyword evidence="19" id="KW-1185">Reference proteome</keyword>